<dbReference type="EMBL" id="CH473988">
    <property type="protein sequence ID" value="EDL97338.1"/>
    <property type="molecule type" value="Genomic_DNA"/>
</dbReference>
<proteinExistence type="predicted"/>
<organism evidence="1 2">
    <name type="scientific">Rattus norvegicus</name>
    <name type="common">Rat</name>
    <dbReference type="NCBI Taxonomy" id="10116"/>
    <lineage>
        <taxon>Eukaryota</taxon>
        <taxon>Metazoa</taxon>
        <taxon>Chordata</taxon>
        <taxon>Craniata</taxon>
        <taxon>Vertebrata</taxon>
        <taxon>Euteleostomi</taxon>
        <taxon>Mammalia</taxon>
        <taxon>Eutheria</taxon>
        <taxon>Euarchontoglires</taxon>
        <taxon>Glires</taxon>
        <taxon>Rodentia</taxon>
        <taxon>Myomorpha</taxon>
        <taxon>Muroidea</taxon>
        <taxon>Muridae</taxon>
        <taxon>Murinae</taxon>
        <taxon>Rattus</taxon>
    </lineage>
</organism>
<reference evidence="2" key="1">
    <citation type="submission" date="2005-09" db="EMBL/GenBank/DDBJ databases">
        <authorList>
            <person name="Mural R.J."/>
            <person name="Li P.W."/>
            <person name="Adams M.D."/>
            <person name="Amanatides P.G."/>
            <person name="Baden-Tillson H."/>
            <person name="Barnstead M."/>
            <person name="Chin S.H."/>
            <person name="Dew I."/>
            <person name="Evans C.A."/>
            <person name="Ferriera S."/>
            <person name="Flanigan M."/>
            <person name="Fosler C."/>
            <person name="Glodek A."/>
            <person name="Gu Z."/>
            <person name="Holt R.A."/>
            <person name="Jennings D."/>
            <person name="Kraft C.L."/>
            <person name="Lu F."/>
            <person name="Nguyen T."/>
            <person name="Nusskern D.R."/>
            <person name="Pfannkoch C.M."/>
            <person name="Sitter C."/>
            <person name="Sutton G.G."/>
            <person name="Venter J.C."/>
            <person name="Wang Z."/>
            <person name="Woodage T."/>
            <person name="Zheng X.H."/>
            <person name="Zhong F."/>
        </authorList>
    </citation>
    <scope>NUCLEOTIDE SEQUENCE [LARGE SCALE GENOMIC DNA]</scope>
    <source>
        <strain>BN</strain>
        <strain evidence="2">Sprague-Dawley</strain>
    </source>
</reference>
<protein>
    <submittedName>
        <fullName evidence="1">RCG60663</fullName>
    </submittedName>
</protein>
<evidence type="ECO:0000313" key="1">
    <source>
        <dbReference type="EMBL" id="EDL97338.1"/>
    </source>
</evidence>
<accession>A6JKX2</accession>
<gene>
    <name evidence="1" type="ORF">rCG_60663</name>
</gene>
<evidence type="ECO:0000313" key="2">
    <source>
        <dbReference type="Proteomes" id="UP000234681"/>
    </source>
</evidence>
<dbReference type="Proteomes" id="UP000234681">
    <property type="component" value="Chromosome 20"/>
</dbReference>
<sequence length="46" mass="5025">MEPEKLREGKTQPSLLAEEVQHGVCQPGGPWNSSCLQVPALCEFLS</sequence>
<name>A6JKX2_RAT</name>
<dbReference type="AlphaFoldDB" id="A6JKX2"/>